<name>A0A016S342_9BILA</name>
<sequence length="155" mass="17166">MSATGYIKGQLTKAANALRLKKSAVDVSILDRLDPTEDPDKTQHVPHYIFNLTISTDDEECDDGEDVFYVNSARLMEEPDQSCTTAHTPNDSHPSARLMVVGAFTSRYKTSTDNRSILNCGPVKPSLLSQEVTVLAKKPRLYEPPEKKVPLMLTS</sequence>
<evidence type="ECO:0000313" key="1">
    <source>
        <dbReference type="EMBL" id="EYB84926.1"/>
    </source>
</evidence>
<accession>A0A016S342</accession>
<reference evidence="2" key="1">
    <citation type="journal article" date="2015" name="Nat. Genet.">
        <title>The genome and transcriptome of the zoonotic hookworm Ancylostoma ceylanicum identify infection-specific gene families.</title>
        <authorList>
            <person name="Schwarz E.M."/>
            <person name="Hu Y."/>
            <person name="Antoshechkin I."/>
            <person name="Miller M.M."/>
            <person name="Sternberg P.W."/>
            <person name="Aroian R.V."/>
        </authorList>
    </citation>
    <scope>NUCLEOTIDE SEQUENCE</scope>
    <source>
        <strain evidence="2">HY135</strain>
    </source>
</reference>
<organism evidence="1 2">
    <name type="scientific">Ancylostoma ceylanicum</name>
    <dbReference type="NCBI Taxonomy" id="53326"/>
    <lineage>
        <taxon>Eukaryota</taxon>
        <taxon>Metazoa</taxon>
        <taxon>Ecdysozoa</taxon>
        <taxon>Nematoda</taxon>
        <taxon>Chromadorea</taxon>
        <taxon>Rhabditida</taxon>
        <taxon>Rhabditina</taxon>
        <taxon>Rhabditomorpha</taxon>
        <taxon>Strongyloidea</taxon>
        <taxon>Ancylostomatidae</taxon>
        <taxon>Ancylostomatinae</taxon>
        <taxon>Ancylostoma</taxon>
    </lineage>
</organism>
<dbReference type="Proteomes" id="UP000024635">
    <property type="component" value="Unassembled WGS sequence"/>
</dbReference>
<evidence type="ECO:0000313" key="2">
    <source>
        <dbReference type="Proteomes" id="UP000024635"/>
    </source>
</evidence>
<comment type="caution">
    <text evidence="1">The sequence shown here is derived from an EMBL/GenBank/DDBJ whole genome shotgun (WGS) entry which is preliminary data.</text>
</comment>
<dbReference type="EMBL" id="JARK01001643">
    <property type="protein sequence ID" value="EYB84926.1"/>
    <property type="molecule type" value="Genomic_DNA"/>
</dbReference>
<protein>
    <submittedName>
        <fullName evidence="1">Uncharacterized protein</fullName>
    </submittedName>
</protein>
<keyword evidence="2" id="KW-1185">Reference proteome</keyword>
<dbReference type="AlphaFoldDB" id="A0A016S342"/>
<proteinExistence type="predicted"/>
<gene>
    <name evidence="1" type="primary">Acey_s0307.g2027</name>
    <name evidence="1" type="ORF">Y032_0307g2027</name>
</gene>